<organism evidence="2 3">
    <name type="scientific">Arachidicoccus soli</name>
    <dbReference type="NCBI Taxonomy" id="2341117"/>
    <lineage>
        <taxon>Bacteria</taxon>
        <taxon>Pseudomonadati</taxon>
        <taxon>Bacteroidota</taxon>
        <taxon>Chitinophagia</taxon>
        <taxon>Chitinophagales</taxon>
        <taxon>Chitinophagaceae</taxon>
        <taxon>Arachidicoccus</taxon>
    </lineage>
</organism>
<keyword evidence="3" id="KW-1185">Reference proteome</keyword>
<evidence type="ECO:0000259" key="1">
    <source>
        <dbReference type="Pfam" id="PF12867"/>
    </source>
</evidence>
<dbReference type="EMBL" id="CP032489">
    <property type="protein sequence ID" value="AYD48786.1"/>
    <property type="molecule type" value="Genomic_DNA"/>
</dbReference>
<dbReference type="OrthoDB" id="9793216at2"/>
<feature type="domain" description="DinB-like" evidence="1">
    <location>
        <begin position="31"/>
        <end position="161"/>
    </location>
</feature>
<evidence type="ECO:0000313" key="3">
    <source>
        <dbReference type="Proteomes" id="UP000266118"/>
    </source>
</evidence>
<dbReference type="InterPro" id="IPR024775">
    <property type="entry name" value="DinB-like"/>
</dbReference>
<proteinExistence type="predicted"/>
<accession>A0A386HTV8</accession>
<sequence length="168" mass="19384">MRPAQNDYPAFANDYVSLVKGNTVAEIITIHNDELLHFVESIPDTKANYSYAENKWSVKEVIQHLIDTERIFSYRALALARGEKQSLPGFQQNDYATNSFANMRAFSDLKEEYITLRISSNILFRSFNHAVLKNRGLINSYETTCLGMIYMTFGHALHHKNLLLQKYL</sequence>
<dbReference type="Gene3D" id="1.20.120.450">
    <property type="entry name" value="dinb family like domain"/>
    <property type="match status" value="1"/>
</dbReference>
<dbReference type="Proteomes" id="UP000266118">
    <property type="component" value="Chromosome"/>
</dbReference>
<dbReference type="SUPFAM" id="SSF109854">
    <property type="entry name" value="DinB/YfiT-like putative metalloenzymes"/>
    <property type="match status" value="1"/>
</dbReference>
<dbReference type="InterPro" id="IPR034660">
    <property type="entry name" value="DinB/YfiT-like"/>
</dbReference>
<name>A0A386HTV8_9BACT</name>
<evidence type="ECO:0000313" key="2">
    <source>
        <dbReference type="EMBL" id="AYD48786.1"/>
    </source>
</evidence>
<dbReference type="AlphaFoldDB" id="A0A386HTV8"/>
<dbReference type="Pfam" id="PF12867">
    <property type="entry name" value="DinB_2"/>
    <property type="match status" value="1"/>
</dbReference>
<gene>
    <name evidence="2" type="ORF">D6B99_14930</name>
</gene>
<dbReference type="RefSeq" id="WP_119989871.1">
    <property type="nucleotide sequence ID" value="NZ_CP032489.1"/>
</dbReference>
<protein>
    <submittedName>
        <fullName evidence="2">DinB family protein</fullName>
    </submittedName>
</protein>
<reference evidence="2 3" key="1">
    <citation type="submission" date="2018-09" db="EMBL/GenBank/DDBJ databases">
        <title>Arachidicoccus sp. nov., a bacterium isolated from soil.</title>
        <authorList>
            <person name="Weon H.-Y."/>
            <person name="Kwon S.-W."/>
            <person name="Lee S.A."/>
        </authorList>
    </citation>
    <scope>NUCLEOTIDE SEQUENCE [LARGE SCALE GENOMIC DNA]</scope>
    <source>
        <strain evidence="2 3">KIS59-12</strain>
    </source>
</reference>
<dbReference type="KEGG" id="ark:D6B99_14930"/>